<dbReference type="Pfam" id="PF00656">
    <property type="entry name" value="Peptidase_C14"/>
    <property type="match status" value="1"/>
</dbReference>
<dbReference type="InterPro" id="IPR011600">
    <property type="entry name" value="Pept_C14_caspase"/>
</dbReference>
<feature type="region of interest" description="Disordered" evidence="2">
    <location>
        <begin position="249"/>
        <end position="275"/>
    </location>
</feature>
<evidence type="ECO:0000259" key="3">
    <source>
        <dbReference type="Pfam" id="PF00656"/>
    </source>
</evidence>
<dbReference type="EMBL" id="JARKIF010000019">
    <property type="protein sequence ID" value="KAJ7618640.1"/>
    <property type="molecule type" value="Genomic_DNA"/>
</dbReference>
<feature type="region of interest" description="Disordered" evidence="2">
    <location>
        <begin position="312"/>
        <end position="344"/>
    </location>
</feature>
<name>A0AAD7BF35_9AGAR</name>
<feature type="region of interest" description="Disordered" evidence="2">
    <location>
        <begin position="360"/>
        <end position="386"/>
    </location>
</feature>
<feature type="region of interest" description="Disordered" evidence="2">
    <location>
        <begin position="193"/>
        <end position="223"/>
    </location>
</feature>
<comment type="caution">
    <text evidence="4">The sequence shown here is derived from an EMBL/GenBank/DDBJ whole genome shotgun (WGS) entry which is preliminary data.</text>
</comment>
<evidence type="ECO:0000313" key="5">
    <source>
        <dbReference type="Proteomes" id="UP001221142"/>
    </source>
</evidence>
<feature type="domain" description="Peptidase C14 caspase" evidence="3">
    <location>
        <begin position="26"/>
        <end position="211"/>
    </location>
</feature>
<dbReference type="AlphaFoldDB" id="A0AAD7BF35"/>
<accession>A0AAD7BF35</accession>
<dbReference type="GO" id="GO:0005737">
    <property type="term" value="C:cytoplasm"/>
    <property type="evidence" value="ECO:0007669"/>
    <property type="project" value="TreeGrafter"/>
</dbReference>
<feature type="compositionally biased region" description="Pro residues" evidence="2">
    <location>
        <begin position="208"/>
        <end position="217"/>
    </location>
</feature>
<sequence>MKIGRPGMLSHSLRLVGVPIPEKHPKRKALLIGISYQGSISETPLKGPHADVGRMHELLVDTYGYAVGDIVVLLDDGGAGVQPTMFNILHAIDELVLGAKKGDRFFFHYSGHTTQIVSKSKSEEDEMDECLVPSDEANIIRDNELRRHLVEPLPVGSSLVAVLDSCHSATLLDLDHFRCNRVYVPWISKGKRKSDERRNANVRSLALPPTPPSPPSSSPVVTRSNTMLTTSTSITTSAPMTISPLIMSSAATPADGGDIATRSSTLTPQDDQRPPVVATRRTYKAARTRSTGLWAYRTEIDELKLRFGVGSGGETKQANVKRAATEEMPPGSGTAERGLGKRRKRSSLAFFGSLTLRSGSSSGRVSLGTGSMSKEKREASVDAGLEGAEETRHPTVVVRARTVSGAVGKENAPPVPSTAPAPLHEPALGVDSSSTHRSISWLEEDPSAVDRSCDSPEQLWCDGHCRDPEHAHMKNLKDLEKAEVMSLASCEDSQRSWEDPEGGSMTSELVKILEKNPHPTWKALLTSVSHAMHHMAVNRHRRALLYKRESKEHVAKQLEHQNKRKRKRHPPPSPSLSPADSGVDMDDFQDPQLASHKPLDMDKLFTL</sequence>
<dbReference type="PANTHER" id="PTHR48104:SF30">
    <property type="entry name" value="METACASPASE-1"/>
    <property type="match status" value="1"/>
</dbReference>
<protein>
    <submittedName>
        <fullName evidence="4">Peptidase C14, caspase domain-containing protein</fullName>
    </submittedName>
</protein>
<dbReference type="GO" id="GO:0006508">
    <property type="term" value="P:proteolysis"/>
    <property type="evidence" value="ECO:0007669"/>
    <property type="project" value="InterPro"/>
</dbReference>
<dbReference type="GO" id="GO:0004197">
    <property type="term" value="F:cysteine-type endopeptidase activity"/>
    <property type="evidence" value="ECO:0007669"/>
    <property type="project" value="InterPro"/>
</dbReference>
<feature type="compositionally biased region" description="Low complexity" evidence="2">
    <location>
        <begin position="360"/>
        <end position="371"/>
    </location>
</feature>
<dbReference type="Gene3D" id="3.40.50.12660">
    <property type="match status" value="2"/>
</dbReference>
<comment type="similarity">
    <text evidence="1">Belongs to the peptidase C14B family.</text>
</comment>
<evidence type="ECO:0000313" key="4">
    <source>
        <dbReference type="EMBL" id="KAJ7618640.1"/>
    </source>
</evidence>
<feature type="region of interest" description="Disordered" evidence="2">
    <location>
        <begin position="552"/>
        <end position="607"/>
    </location>
</feature>
<dbReference type="PANTHER" id="PTHR48104">
    <property type="entry name" value="METACASPASE-4"/>
    <property type="match status" value="1"/>
</dbReference>
<dbReference type="Proteomes" id="UP001221142">
    <property type="component" value="Unassembled WGS sequence"/>
</dbReference>
<evidence type="ECO:0000256" key="2">
    <source>
        <dbReference type="SAM" id="MobiDB-lite"/>
    </source>
</evidence>
<dbReference type="InterPro" id="IPR050452">
    <property type="entry name" value="Metacaspase"/>
</dbReference>
<proteinExistence type="inferred from homology"/>
<gene>
    <name evidence="4" type="ORF">FB45DRAFT_932108</name>
</gene>
<reference evidence="4" key="1">
    <citation type="submission" date="2023-03" db="EMBL/GenBank/DDBJ databases">
        <title>Massive genome expansion in bonnet fungi (Mycena s.s.) driven by repeated elements and novel gene families across ecological guilds.</title>
        <authorList>
            <consortium name="Lawrence Berkeley National Laboratory"/>
            <person name="Harder C.B."/>
            <person name="Miyauchi S."/>
            <person name="Viragh M."/>
            <person name="Kuo A."/>
            <person name="Thoen E."/>
            <person name="Andreopoulos B."/>
            <person name="Lu D."/>
            <person name="Skrede I."/>
            <person name="Drula E."/>
            <person name="Henrissat B."/>
            <person name="Morin E."/>
            <person name="Kohler A."/>
            <person name="Barry K."/>
            <person name="LaButti K."/>
            <person name="Morin E."/>
            <person name="Salamov A."/>
            <person name="Lipzen A."/>
            <person name="Mereny Z."/>
            <person name="Hegedus B."/>
            <person name="Baldrian P."/>
            <person name="Stursova M."/>
            <person name="Weitz H."/>
            <person name="Taylor A."/>
            <person name="Grigoriev I.V."/>
            <person name="Nagy L.G."/>
            <person name="Martin F."/>
            <person name="Kauserud H."/>
        </authorList>
    </citation>
    <scope>NUCLEOTIDE SEQUENCE</scope>
    <source>
        <strain evidence="4">9284</strain>
    </source>
</reference>
<feature type="compositionally biased region" description="Basic and acidic residues" evidence="2">
    <location>
        <begin position="552"/>
        <end position="561"/>
    </location>
</feature>
<evidence type="ECO:0000256" key="1">
    <source>
        <dbReference type="ARBA" id="ARBA00009005"/>
    </source>
</evidence>
<feature type="compositionally biased region" description="Basic and acidic residues" evidence="2">
    <location>
        <begin position="597"/>
        <end position="607"/>
    </location>
</feature>
<organism evidence="4 5">
    <name type="scientific">Roridomyces roridus</name>
    <dbReference type="NCBI Taxonomy" id="1738132"/>
    <lineage>
        <taxon>Eukaryota</taxon>
        <taxon>Fungi</taxon>
        <taxon>Dikarya</taxon>
        <taxon>Basidiomycota</taxon>
        <taxon>Agaricomycotina</taxon>
        <taxon>Agaricomycetes</taxon>
        <taxon>Agaricomycetidae</taxon>
        <taxon>Agaricales</taxon>
        <taxon>Marasmiineae</taxon>
        <taxon>Mycenaceae</taxon>
        <taxon>Roridomyces</taxon>
    </lineage>
</organism>
<keyword evidence="5" id="KW-1185">Reference proteome</keyword>